<comment type="caution">
    <text evidence="2">The sequence shown here is derived from an EMBL/GenBank/DDBJ whole genome shotgun (WGS) entry which is preliminary data.</text>
</comment>
<evidence type="ECO:0000313" key="3">
    <source>
        <dbReference type="Proteomes" id="UP000007151"/>
    </source>
</evidence>
<reference evidence="2 3" key="1">
    <citation type="journal article" date="2011" name="Cell">
        <title>The monarch butterfly genome yields insights into long-distance migration.</title>
        <authorList>
            <person name="Zhan S."/>
            <person name="Merlin C."/>
            <person name="Boore J.L."/>
            <person name="Reppert S.M."/>
        </authorList>
    </citation>
    <scope>NUCLEOTIDE SEQUENCE [LARGE SCALE GENOMIC DNA]</scope>
    <source>
        <strain evidence="2">F-2</strain>
    </source>
</reference>
<feature type="compositionally biased region" description="Basic residues" evidence="1">
    <location>
        <begin position="81"/>
        <end position="100"/>
    </location>
</feature>
<dbReference type="KEGG" id="dpl:KGM_204525B"/>
<dbReference type="AlphaFoldDB" id="A0A212ESN5"/>
<feature type="region of interest" description="Disordered" evidence="1">
    <location>
        <begin position="1"/>
        <end position="37"/>
    </location>
</feature>
<gene>
    <name evidence="2" type="ORF">KGM_204525B</name>
</gene>
<accession>A0A212ESN5</accession>
<feature type="compositionally biased region" description="Low complexity" evidence="1">
    <location>
        <begin position="1"/>
        <end position="14"/>
    </location>
</feature>
<evidence type="ECO:0000313" key="2">
    <source>
        <dbReference type="EMBL" id="OWR44489.1"/>
    </source>
</evidence>
<keyword evidence="3" id="KW-1185">Reference proteome</keyword>
<keyword evidence="2" id="KW-0675">Receptor</keyword>
<feature type="non-terminal residue" evidence="2">
    <location>
        <position position="1"/>
    </location>
</feature>
<dbReference type="Proteomes" id="UP000007151">
    <property type="component" value="Unassembled WGS sequence"/>
</dbReference>
<dbReference type="STRING" id="278856.A0A212ESN5"/>
<name>A0A212ESN5_DANPL</name>
<feature type="region of interest" description="Disordered" evidence="1">
    <location>
        <begin position="71"/>
        <end position="100"/>
    </location>
</feature>
<sequence>SMYLVASESSAVESDAPLEDQASSGNNSTIRGRQDDSLRAVRPLCIQQATALISPAAQNEHLMFIKESGNGAEVEGPAPVRKVKVTTKTRPKTAKARRNR</sequence>
<dbReference type="InParanoid" id="A0A212ESN5"/>
<evidence type="ECO:0000256" key="1">
    <source>
        <dbReference type="SAM" id="MobiDB-lite"/>
    </source>
</evidence>
<protein>
    <submittedName>
        <fullName evidence="2">Transient receptor potential cation channel subfamily 5 member 6</fullName>
    </submittedName>
</protein>
<dbReference type="EMBL" id="AGBW02012769">
    <property type="protein sequence ID" value="OWR44489.1"/>
    <property type="molecule type" value="Genomic_DNA"/>
</dbReference>
<feature type="compositionally biased region" description="Polar residues" evidence="1">
    <location>
        <begin position="21"/>
        <end position="31"/>
    </location>
</feature>
<proteinExistence type="predicted"/>
<organism evidence="2 3">
    <name type="scientific">Danaus plexippus plexippus</name>
    <dbReference type="NCBI Taxonomy" id="278856"/>
    <lineage>
        <taxon>Eukaryota</taxon>
        <taxon>Metazoa</taxon>
        <taxon>Ecdysozoa</taxon>
        <taxon>Arthropoda</taxon>
        <taxon>Hexapoda</taxon>
        <taxon>Insecta</taxon>
        <taxon>Pterygota</taxon>
        <taxon>Neoptera</taxon>
        <taxon>Endopterygota</taxon>
        <taxon>Lepidoptera</taxon>
        <taxon>Glossata</taxon>
        <taxon>Ditrysia</taxon>
        <taxon>Papilionoidea</taxon>
        <taxon>Nymphalidae</taxon>
        <taxon>Danainae</taxon>
        <taxon>Danaini</taxon>
        <taxon>Danaina</taxon>
        <taxon>Danaus</taxon>
        <taxon>Danaus</taxon>
    </lineage>
</organism>